<feature type="compositionally biased region" description="Basic and acidic residues" evidence="3">
    <location>
        <begin position="154"/>
        <end position="204"/>
    </location>
</feature>
<dbReference type="Proteomes" id="UP000324832">
    <property type="component" value="Unassembled WGS sequence"/>
</dbReference>
<dbReference type="EMBL" id="FZQP02001482">
    <property type="protein sequence ID" value="VVC92991.1"/>
    <property type="molecule type" value="Genomic_DNA"/>
</dbReference>
<dbReference type="AlphaFoldDB" id="A0A5E4Q6Q8"/>
<feature type="region of interest" description="Disordered" evidence="3">
    <location>
        <begin position="71"/>
        <end position="142"/>
    </location>
</feature>
<comment type="subcellular location">
    <subcellularLocation>
        <location evidence="1">Secreted</location>
    </subcellularLocation>
</comment>
<keyword evidence="5" id="KW-1185">Reference proteome</keyword>
<proteinExistence type="predicted"/>
<evidence type="ECO:0000313" key="5">
    <source>
        <dbReference type="Proteomes" id="UP000324832"/>
    </source>
</evidence>
<protein>
    <submittedName>
        <fullName evidence="4">Uncharacterized protein</fullName>
    </submittedName>
</protein>
<name>A0A5E4Q6Q8_9NEOP</name>
<feature type="non-terminal residue" evidence="4">
    <location>
        <position position="261"/>
    </location>
</feature>
<evidence type="ECO:0000256" key="1">
    <source>
        <dbReference type="ARBA" id="ARBA00004613"/>
    </source>
</evidence>
<evidence type="ECO:0000256" key="3">
    <source>
        <dbReference type="SAM" id="MobiDB-lite"/>
    </source>
</evidence>
<feature type="region of interest" description="Disordered" evidence="3">
    <location>
        <begin position="154"/>
        <end position="235"/>
    </location>
</feature>
<accession>A0A5E4Q6Q8</accession>
<evidence type="ECO:0000256" key="2">
    <source>
        <dbReference type="ARBA" id="ARBA00022525"/>
    </source>
</evidence>
<feature type="compositionally biased region" description="Basic residues" evidence="3">
    <location>
        <begin position="206"/>
        <end position="218"/>
    </location>
</feature>
<dbReference type="SUPFAM" id="SSF55797">
    <property type="entry name" value="PR-1-like"/>
    <property type="match status" value="1"/>
</dbReference>
<keyword evidence="2" id="KW-0964">Secreted</keyword>
<evidence type="ECO:0000313" key="4">
    <source>
        <dbReference type="EMBL" id="VVC92991.1"/>
    </source>
</evidence>
<dbReference type="InterPro" id="IPR035940">
    <property type="entry name" value="CAP_sf"/>
</dbReference>
<gene>
    <name evidence="4" type="ORF">LSINAPIS_LOCUS5284</name>
</gene>
<organism evidence="4 5">
    <name type="scientific">Leptidea sinapis</name>
    <dbReference type="NCBI Taxonomy" id="189913"/>
    <lineage>
        <taxon>Eukaryota</taxon>
        <taxon>Metazoa</taxon>
        <taxon>Ecdysozoa</taxon>
        <taxon>Arthropoda</taxon>
        <taxon>Hexapoda</taxon>
        <taxon>Insecta</taxon>
        <taxon>Pterygota</taxon>
        <taxon>Neoptera</taxon>
        <taxon>Endopterygota</taxon>
        <taxon>Lepidoptera</taxon>
        <taxon>Glossata</taxon>
        <taxon>Ditrysia</taxon>
        <taxon>Papilionoidea</taxon>
        <taxon>Pieridae</taxon>
        <taxon>Dismorphiinae</taxon>
        <taxon>Leptidea</taxon>
    </lineage>
</organism>
<dbReference type="Gene3D" id="3.40.33.10">
    <property type="entry name" value="CAP"/>
    <property type="match status" value="1"/>
</dbReference>
<reference evidence="4 5" key="1">
    <citation type="submission" date="2017-07" db="EMBL/GenBank/DDBJ databases">
        <authorList>
            <person name="Talla V."/>
            <person name="Backstrom N."/>
        </authorList>
    </citation>
    <scope>NUCLEOTIDE SEQUENCE [LARGE SCALE GENOMIC DNA]</scope>
</reference>
<sequence length="261" mass="29950">GNVWGHFSQLAVWPLEAVGCGAVRHGRPHPRLLLVCDFSHTNMLGQRTIEPGPLAPCPVFTARKTGSPYPLLCSPIKRRTRPSDRNKEEDDYEENETRYEYDEAEMTDPADDVKETIRKYNKNRISNSKSTRRRPANAVDRLENELSVNKRVEVETLRSDREPKRPLFAHPGEDLEKKQDVAETKEDVYSPKARRPADSEDIGRNARQRWKQAQRRPQRPGVHALLNKQVGERPSQKTLAASLKIDKEDCDQLFSDTGFRI</sequence>
<feature type="non-terminal residue" evidence="4">
    <location>
        <position position="1"/>
    </location>
</feature>